<dbReference type="EMBL" id="DQVR01000002">
    <property type="protein sequence ID" value="HIQ23435.1"/>
    <property type="molecule type" value="Genomic_DNA"/>
</dbReference>
<name>A0A832ZTP5_9CREN</name>
<dbReference type="Proteomes" id="UP000600071">
    <property type="component" value="Unassembled WGS sequence"/>
</dbReference>
<evidence type="ECO:0000313" key="3">
    <source>
        <dbReference type="Proteomes" id="UP000600071"/>
    </source>
</evidence>
<dbReference type="PANTHER" id="PTHR30121:SF11">
    <property type="entry name" value="AAA+ ATPASE DOMAIN-CONTAINING PROTEIN"/>
    <property type="match status" value="1"/>
</dbReference>
<dbReference type="GO" id="GO:0005524">
    <property type="term" value="F:ATP binding"/>
    <property type="evidence" value="ECO:0007669"/>
    <property type="project" value="UniProtKB-KW"/>
</dbReference>
<dbReference type="Pfam" id="PF01935">
    <property type="entry name" value="DUF87"/>
    <property type="match status" value="1"/>
</dbReference>
<dbReference type="InterPro" id="IPR027417">
    <property type="entry name" value="P-loop_NTPase"/>
</dbReference>
<dbReference type="InterPro" id="IPR003593">
    <property type="entry name" value="AAA+_ATPase"/>
</dbReference>
<dbReference type="PANTHER" id="PTHR30121">
    <property type="entry name" value="UNCHARACTERIZED PROTEIN YJGR-RELATED"/>
    <property type="match status" value="1"/>
</dbReference>
<evidence type="ECO:0000313" key="2">
    <source>
        <dbReference type="EMBL" id="HIQ23435.1"/>
    </source>
</evidence>
<accession>A0A832ZTP5</accession>
<sequence>MSRVPGNSMVLTKILRRLRSHSIVEVTGVNEQFIDHMDIFYKRLAAISGRYVFECQSGTCLSFIELPLSDYQAVVTAPGLDVGDSSKQGKANRYALLPPPRSDRILWCGKTQPDSDKRYGIVLGYCANTAVILDEDSLLRHVLIVGSTGSGKSHTAARIAMCSSRIGFKPIILDWHGEYEQLLERHYAGDYTVLSYPNLPRVAFTSSSIPLESSISVLERTLDLSPFQSSILAAFLVLATQQNAATAKGLLDVVANNIKQDEIKELMDTLKSGNTIHELIHVISMVFNKRRESFSRAEQEIWLALLRRLNIIATSRYANIFAIRETKELLKAIRIGSYSPTIIRLDTILSLRIRKMYAAYLLQMLYTLANTNDTRMLVVLEEAHNLLDNKVVSELIAETRKYGIGFLVVIHTPRILPELSEANFNTIIAHRITSVNDRLIIAKSLGLDDDSLLSNFEEGDALVRRHDMKTPLIVKVEHEAPCTP</sequence>
<keyword evidence="2" id="KW-0547">Nucleotide-binding</keyword>
<feature type="domain" description="AAA+ ATPase" evidence="1">
    <location>
        <begin position="138"/>
        <end position="434"/>
    </location>
</feature>
<gene>
    <name evidence="2" type="ORF">EYH50_00075</name>
</gene>
<evidence type="ECO:0000259" key="1">
    <source>
        <dbReference type="SMART" id="SM00382"/>
    </source>
</evidence>
<reference evidence="2" key="1">
    <citation type="journal article" date="2020" name="ISME J.">
        <title>Gammaproteobacteria mediating utilization of methyl-, sulfur- and petroleum organic compounds in deep ocean hydrothermal plumes.</title>
        <authorList>
            <person name="Zhou Z."/>
            <person name="Liu Y."/>
            <person name="Pan J."/>
            <person name="Cron B.R."/>
            <person name="Toner B.M."/>
            <person name="Anantharaman K."/>
            <person name="Breier J.A."/>
            <person name="Dick G.J."/>
            <person name="Li M."/>
        </authorList>
    </citation>
    <scope>NUCLEOTIDE SEQUENCE</scope>
    <source>
        <strain evidence="2">SZUA-1523</strain>
    </source>
</reference>
<keyword evidence="2" id="KW-0067">ATP-binding</keyword>
<organism evidence="2 3">
    <name type="scientific">Pyrodictium delaneyi</name>
    <dbReference type="NCBI Taxonomy" id="1273541"/>
    <lineage>
        <taxon>Archaea</taxon>
        <taxon>Thermoproteota</taxon>
        <taxon>Thermoprotei</taxon>
        <taxon>Desulfurococcales</taxon>
        <taxon>Pyrodictiaceae</taxon>
        <taxon>Pyrodictium</taxon>
    </lineage>
</organism>
<dbReference type="SMART" id="SM00382">
    <property type="entry name" value="AAA"/>
    <property type="match status" value="1"/>
</dbReference>
<comment type="caution">
    <text evidence="2">The sequence shown here is derived from an EMBL/GenBank/DDBJ whole genome shotgun (WGS) entry which is preliminary data.</text>
</comment>
<dbReference type="AlphaFoldDB" id="A0A832ZTP5"/>
<dbReference type="InterPro" id="IPR002789">
    <property type="entry name" value="HerA_central"/>
</dbReference>
<dbReference type="Gene3D" id="3.40.50.300">
    <property type="entry name" value="P-loop containing nucleotide triphosphate hydrolases"/>
    <property type="match status" value="2"/>
</dbReference>
<protein>
    <submittedName>
        <fullName evidence="2">ATP-binding protein</fullName>
    </submittedName>
</protein>
<proteinExistence type="predicted"/>
<dbReference type="SUPFAM" id="SSF52540">
    <property type="entry name" value="P-loop containing nucleoside triphosphate hydrolases"/>
    <property type="match status" value="1"/>
</dbReference>
<dbReference type="InterPro" id="IPR051162">
    <property type="entry name" value="T4SS_component"/>
</dbReference>